<evidence type="ECO:0000313" key="2">
    <source>
        <dbReference type="EMBL" id="QJA61137.1"/>
    </source>
</evidence>
<dbReference type="EMBL" id="MT142127">
    <property type="protein sequence ID" value="QJA74894.1"/>
    <property type="molecule type" value="Genomic_DNA"/>
</dbReference>
<dbReference type="AlphaFoldDB" id="A0A6H1ZWA8"/>
<evidence type="ECO:0008006" key="4">
    <source>
        <dbReference type="Google" id="ProtNLM"/>
    </source>
</evidence>
<name>A0A6H1ZWA8_9ZZZZ</name>
<sequence length="175" mass="18787">MFEGMAVPDLLKDVTDETMKSSLSSVSQFLDELILKGKKSVMVNADGDQTINGVKSFTGDNIFSGKNKIAAQYGDWTTDTDGATVTFNMAASCRHKVTLGGNRTLAVSSVSTGQVFIIKLIQDGTGSRTVTWFVGISWPSAVVPTLTTTLNKSDFFIFICTGTDTYDGFIVGQNL</sequence>
<protein>
    <recommendedName>
        <fullName evidence="4">Tail protein</fullName>
    </recommendedName>
</protein>
<proteinExistence type="predicted"/>
<organism evidence="1">
    <name type="scientific">viral metagenome</name>
    <dbReference type="NCBI Taxonomy" id="1070528"/>
    <lineage>
        <taxon>unclassified sequences</taxon>
        <taxon>metagenomes</taxon>
        <taxon>organismal metagenomes</taxon>
    </lineage>
</organism>
<dbReference type="EMBL" id="MT141431">
    <property type="protein sequence ID" value="QJA61137.1"/>
    <property type="molecule type" value="Genomic_DNA"/>
</dbReference>
<evidence type="ECO:0000313" key="1">
    <source>
        <dbReference type="EMBL" id="QJA52216.1"/>
    </source>
</evidence>
<accession>A0A6H1ZWA8</accession>
<dbReference type="EMBL" id="MT144322">
    <property type="protein sequence ID" value="QJA52216.1"/>
    <property type="molecule type" value="Genomic_DNA"/>
</dbReference>
<gene>
    <name evidence="3" type="ORF">MM415A01903_0007</name>
    <name evidence="2" type="ORF">MM415B00998_0023</name>
    <name evidence="1" type="ORF">TM448A02530_0006</name>
</gene>
<evidence type="ECO:0000313" key="3">
    <source>
        <dbReference type="EMBL" id="QJA74894.1"/>
    </source>
</evidence>
<reference evidence="1" key="1">
    <citation type="submission" date="2020-03" db="EMBL/GenBank/DDBJ databases">
        <title>The deep terrestrial virosphere.</title>
        <authorList>
            <person name="Holmfeldt K."/>
            <person name="Nilsson E."/>
            <person name="Simone D."/>
            <person name="Lopez-Fernandez M."/>
            <person name="Wu X."/>
            <person name="de Brujin I."/>
            <person name="Lundin D."/>
            <person name="Andersson A."/>
            <person name="Bertilsson S."/>
            <person name="Dopson M."/>
        </authorList>
    </citation>
    <scope>NUCLEOTIDE SEQUENCE</scope>
    <source>
        <strain evidence="3">MM415A01903</strain>
        <strain evidence="2">MM415B00998</strain>
        <strain evidence="1">TM448A02530</strain>
    </source>
</reference>